<keyword evidence="3" id="KW-1185">Reference proteome</keyword>
<reference evidence="1 4" key="2">
    <citation type="submission" date="2019-07" db="EMBL/GenBank/DDBJ databases">
        <title>Whole genome shotgun sequence of Myxococcus fulvus NBRC 100333.</title>
        <authorList>
            <person name="Hosoyama A."/>
            <person name="Uohara A."/>
            <person name="Ohji S."/>
            <person name="Ichikawa N."/>
        </authorList>
    </citation>
    <scope>NUCLEOTIDE SEQUENCE [LARGE SCALE GENOMIC DNA]</scope>
    <source>
        <strain evidence="1 4">NBRC 100333</strain>
    </source>
</reference>
<dbReference type="EMBL" id="BJXR01000060">
    <property type="protein sequence ID" value="GEN12383.1"/>
    <property type="molecule type" value="Genomic_DNA"/>
</dbReference>
<evidence type="ECO:0000313" key="3">
    <source>
        <dbReference type="Proteomes" id="UP000183760"/>
    </source>
</evidence>
<dbReference type="AlphaFoldDB" id="A0A511TFF3"/>
<accession>A0A511TFF3</accession>
<sequence length="141" mass="15262">MKQHSSSRSLVRKGLFPGIALAALALAPVAWGGLQSQTVFCQKNTDGSGHCFGNLVGFRQDAVTTSSASFRDDMVGGRLFQSYFTPAGATTHTIYSCIPDAVVGELWEQALSTRGFFRVEWDATGTCKYLRLVNGSQNTNF</sequence>
<name>A0A511TFF3_MYXFU</name>
<proteinExistence type="predicted"/>
<dbReference type="STRING" id="1334629.MFUL124B02_24850"/>
<organism evidence="1 4">
    <name type="scientific">Myxococcus fulvus</name>
    <dbReference type="NCBI Taxonomy" id="33"/>
    <lineage>
        <taxon>Bacteria</taxon>
        <taxon>Pseudomonadati</taxon>
        <taxon>Myxococcota</taxon>
        <taxon>Myxococcia</taxon>
        <taxon>Myxococcales</taxon>
        <taxon>Cystobacterineae</taxon>
        <taxon>Myxococcaceae</taxon>
        <taxon>Myxococcus</taxon>
    </lineage>
</organism>
<protein>
    <submittedName>
        <fullName evidence="1">Uncharacterized protein</fullName>
    </submittedName>
</protein>
<comment type="caution">
    <text evidence="1">The sequence shown here is derived from an EMBL/GenBank/DDBJ whole genome shotgun (WGS) entry which is preliminary data.</text>
</comment>
<reference evidence="2 3" key="1">
    <citation type="submission" date="2016-10" db="EMBL/GenBank/DDBJ databases">
        <authorList>
            <person name="Varghese N."/>
            <person name="Submissions S."/>
        </authorList>
    </citation>
    <scope>NUCLEOTIDE SEQUENCE [LARGE SCALE GENOMIC DNA]</scope>
    <source>
        <strain evidence="2 3">DSM 16525</strain>
    </source>
</reference>
<gene>
    <name evidence="1" type="ORF">MFU01_74200</name>
    <name evidence="2" type="ORF">SAMN05443572_10365</name>
</gene>
<dbReference type="OrthoDB" id="5524182at2"/>
<dbReference type="EMBL" id="FOIB01000003">
    <property type="protein sequence ID" value="SET75197.1"/>
    <property type="molecule type" value="Genomic_DNA"/>
</dbReference>
<dbReference type="RefSeq" id="WP_074951730.1">
    <property type="nucleotide sequence ID" value="NZ_BJXR01000060.1"/>
</dbReference>
<evidence type="ECO:0000313" key="4">
    <source>
        <dbReference type="Proteomes" id="UP000321514"/>
    </source>
</evidence>
<dbReference type="Proteomes" id="UP000321514">
    <property type="component" value="Unassembled WGS sequence"/>
</dbReference>
<evidence type="ECO:0000313" key="2">
    <source>
        <dbReference type="EMBL" id="SET75197.1"/>
    </source>
</evidence>
<dbReference type="Proteomes" id="UP000183760">
    <property type="component" value="Unassembled WGS sequence"/>
</dbReference>
<evidence type="ECO:0000313" key="1">
    <source>
        <dbReference type="EMBL" id="GEN12383.1"/>
    </source>
</evidence>